<feature type="transmembrane region" description="Helical" evidence="1">
    <location>
        <begin position="245"/>
        <end position="262"/>
    </location>
</feature>
<evidence type="ECO:0000313" key="4">
    <source>
        <dbReference type="Proteomes" id="UP000294850"/>
    </source>
</evidence>
<dbReference type="EMBL" id="SMFL01000023">
    <property type="protein sequence ID" value="TDE08834.1"/>
    <property type="molecule type" value="Genomic_DNA"/>
</dbReference>
<dbReference type="InterPro" id="IPR014782">
    <property type="entry name" value="Peptidase_M1_dom"/>
</dbReference>
<dbReference type="InterPro" id="IPR027268">
    <property type="entry name" value="Peptidase_M4/M1_CTD_sf"/>
</dbReference>
<evidence type="ECO:0000256" key="1">
    <source>
        <dbReference type="SAM" id="Phobius"/>
    </source>
</evidence>
<organism evidence="3 4">
    <name type="scientific">Dyadobacter psychrotolerans</name>
    <dbReference type="NCBI Taxonomy" id="2541721"/>
    <lineage>
        <taxon>Bacteria</taxon>
        <taxon>Pseudomonadati</taxon>
        <taxon>Bacteroidota</taxon>
        <taxon>Cytophagia</taxon>
        <taxon>Cytophagales</taxon>
        <taxon>Spirosomataceae</taxon>
        <taxon>Dyadobacter</taxon>
    </lineage>
</organism>
<comment type="caution">
    <text evidence="3">The sequence shown here is derived from an EMBL/GenBank/DDBJ whole genome shotgun (WGS) entry which is preliminary data.</text>
</comment>
<feature type="transmembrane region" description="Helical" evidence="1">
    <location>
        <begin position="479"/>
        <end position="502"/>
    </location>
</feature>
<keyword evidence="1" id="KW-1133">Transmembrane helix</keyword>
<feature type="transmembrane region" description="Helical" evidence="1">
    <location>
        <begin position="564"/>
        <end position="586"/>
    </location>
</feature>
<keyword evidence="1" id="KW-0812">Transmembrane</keyword>
<keyword evidence="4" id="KW-1185">Reference proteome</keyword>
<evidence type="ECO:0000313" key="3">
    <source>
        <dbReference type="EMBL" id="TDE08834.1"/>
    </source>
</evidence>
<feature type="transmembrane region" description="Helical" evidence="1">
    <location>
        <begin position="58"/>
        <end position="77"/>
    </location>
</feature>
<sequence>MFRQIFSFEIKYRIARPATWIYLFIFVLIGFLTTATGWSPASEKVMHNAPWTMAEGNILFSFAMILVCSAVMGVPLYRDIEYSTRNYLYAVPITKAGYFWGRFFGSFVFVLLIGTGFSWGAFFGSFVGPVFDWVPEERIGSYGLWNYFYPYFTYATGNLLISSTIFFALVSFTRNVRVIYSASILLFIAYLLGNFLIRDIENHNLIKLLDPFLVNAYGLETRFLTPYEKNTIIAPITNTFLLNRLIWIGLSLVLILFTYYSFSFQKFLQPERSSEKKSKDDGVKTPPLLKQVHQQFGNFYKRTILWNLTKIEFLNIVRDNYFRAILMGGLIFLVLDIWIGDTIFSVSNKPLTIFIMDYKGYDYNLFVFIILLFYTGEAVHREKATRYNILNDALPVPNTILYLSKLFGLLGIAVIMATIPIVVGVAIQTIKGFTDYQLDIYFIDLYLLTLPGFVQMILLSFTVHIIVNNKFSGHGVAMLIWIALFLLRAFAEMNYNLFFYFFTPDFKWSEMNGIGHFVKPLFWFNFYWLLLGSLLATLSYLFFQRGVVGGFKERWRVALQRFEGVPRLLICLFFIGWLASGSYIYYNVSYLNDYYSASEERNNKALYEKTLKKYEGLPQPKVTSLIVEADIYPEERKINMYSRMMVKNKSGKPISALHLMDAEDLEYKMLYNGESLNFSEPFHHPYSKFSLFKKGEKAFSYRIYKLNKVMQPGDSALVEIRSVKDNKGFENSGFSRDVLHNGTFYSGGIPAFGYDANYELESDEYRKKLGLREKKDDLPPQSDPVGRSTLLFNDDADLIHFEATVSTTPDQTAIAPGYLQKTWKEKGRKYFQYIQDSPVQLFASIVSARYEVQREQVKQADGTPVNIEIFYDKHHPFNLDRFKAAYVDGLKYFSAVYGPFQFRQMRLMEFPRYAGFAQSFPNTVPYSEDFGWVADFKSPDDFDYTYFVTAHELAHQWWGHQVAPNKTRGANLISEALAEYTALILTERKYGRDNMKRFLKDELDRYLRGRANEAKKENTFINCNRPYEWYNKGSLIIYGLRDLIGDTAVNHALREFRDEYALRENPPFAGSNDLYAYFKRHTPDSLKYYLTDTWEKITLYENKFEKVTSKPAGKGFYDVALTFSSRKFYADSSGKETAAPMNDYIDIGVFAAETTNKTGQKQINPLYIKKFKLKPGKQTITIRVKGKPVKAGIDPYNKLIDRIPDDNVGEVE</sequence>
<keyword evidence="1" id="KW-0472">Membrane</keyword>
<dbReference type="Proteomes" id="UP000294850">
    <property type="component" value="Unassembled WGS sequence"/>
</dbReference>
<gene>
    <name evidence="3" type="ORF">E0F88_31810</name>
</gene>
<feature type="transmembrane region" description="Helical" evidence="1">
    <location>
        <begin position="178"/>
        <end position="197"/>
    </location>
</feature>
<feature type="transmembrane region" description="Helical" evidence="1">
    <location>
        <begin position="360"/>
        <end position="379"/>
    </location>
</feature>
<feature type="transmembrane region" description="Helical" evidence="1">
    <location>
        <begin position="320"/>
        <end position="340"/>
    </location>
</feature>
<feature type="transmembrane region" description="Helical" evidence="1">
    <location>
        <begin position="445"/>
        <end position="467"/>
    </location>
</feature>
<dbReference type="OrthoDB" id="100605at2"/>
<feature type="domain" description="Peptidase M1 membrane alanine aminopeptidase" evidence="2">
    <location>
        <begin position="935"/>
        <end position="1063"/>
    </location>
</feature>
<proteinExistence type="predicted"/>
<evidence type="ECO:0000259" key="2">
    <source>
        <dbReference type="Pfam" id="PF01433"/>
    </source>
</evidence>
<dbReference type="Gene3D" id="1.10.390.10">
    <property type="entry name" value="Neutral Protease Domain 2"/>
    <property type="match status" value="1"/>
</dbReference>
<dbReference type="GO" id="GO:0008237">
    <property type="term" value="F:metallopeptidase activity"/>
    <property type="evidence" value="ECO:0007669"/>
    <property type="project" value="InterPro"/>
</dbReference>
<feature type="transmembrane region" description="Helical" evidence="1">
    <location>
        <begin position="522"/>
        <end position="543"/>
    </location>
</feature>
<dbReference type="SUPFAM" id="SSF55486">
    <property type="entry name" value="Metalloproteases ('zincins'), catalytic domain"/>
    <property type="match status" value="1"/>
</dbReference>
<name>A0A4R5DBD2_9BACT</name>
<dbReference type="GO" id="GO:0008270">
    <property type="term" value="F:zinc ion binding"/>
    <property type="evidence" value="ECO:0007669"/>
    <property type="project" value="InterPro"/>
</dbReference>
<feature type="transmembrane region" description="Helical" evidence="1">
    <location>
        <begin position="98"/>
        <end position="131"/>
    </location>
</feature>
<protein>
    <recommendedName>
        <fullName evidence="2">Peptidase M1 membrane alanine aminopeptidase domain-containing protein</fullName>
    </recommendedName>
</protein>
<feature type="transmembrane region" description="Helical" evidence="1">
    <location>
        <begin position="151"/>
        <end position="171"/>
    </location>
</feature>
<feature type="transmembrane region" description="Helical" evidence="1">
    <location>
        <begin position="400"/>
        <end position="425"/>
    </location>
</feature>
<reference evidence="3 4" key="1">
    <citation type="submission" date="2019-03" db="EMBL/GenBank/DDBJ databases">
        <title>Dyadobacter AR-3-6 sp. nov., isolated from arctic soil.</title>
        <authorList>
            <person name="Chaudhary D.K."/>
        </authorList>
    </citation>
    <scope>NUCLEOTIDE SEQUENCE [LARGE SCALE GENOMIC DNA]</scope>
    <source>
        <strain evidence="3 4">AR-3-6</strain>
    </source>
</reference>
<feature type="transmembrane region" description="Helical" evidence="1">
    <location>
        <begin position="20"/>
        <end position="38"/>
    </location>
</feature>
<dbReference type="RefSeq" id="WP_131962542.1">
    <property type="nucleotide sequence ID" value="NZ_SMFL01000023.1"/>
</dbReference>
<dbReference type="Pfam" id="PF01433">
    <property type="entry name" value="Peptidase_M1"/>
    <property type="match status" value="1"/>
</dbReference>
<accession>A0A4R5DBD2</accession>
<dbReference type="AlphaFoldDB" id="A0A4R5DBD2"/>